<proteinExistence type="predicted"/>
<feature type="domain" description="TonB C-terminal" evidence="5">
    <location>
        <begin position="196"/>
        <end position="281"/>
    </location>
</feature>
<dbReference type="Gene3D" id="3.30.1150.10">
    <property type="match status" value="1"/>
</dbReference>
<accession>A0ABQ2ZXU1</accession>
<dbReference type="InterPro" id="IPR006260">
    <property type="entry name" value="TonB/TolA_C"/>
</dbReference>
<organism evidence="6 7">
    <name type="scientific">Rhodanobacter panaciterrae</name>
    <dbReference type="NCBI Taxonomy" id="490572"/>
    <lineage>
        <taxon>Bacteria</taxon>
        <taxon>Pseudomonadati</taxon>
        <taxon>Pseudomonadota</taxon>
        <taxon>Gammaproteobacteria</taxon>
        <taxon>Lysobacterales</taxon>
        <taxon>Rhodanobacteraceae</taxon>
        <taxon>Rhodanobacter</taxon>
    </lineage>
</organism>
<sequence>MKTPRLVPTDRFTGVDVTIRSHVAATLLFLLALWPQPGHPTPILGQAINPVPRQLPSATSQTVAEGSCPDESLLLVNDEDRSLVTGGQPTFTGRSQRMGNTYVAEATTHPIGNCADTSVQLYLFLDGKFVGAATPHSLPSKQAHFESFTLIDPEHLRYVVADSASTDTRCARTRSRRPEATTTLVLGAQGWTLHMDPYADVSYQARQPLRYPLDPNGHRNEGQVVVHATVDKDGFPADIRIMRRGSHPELDQAAIEYVRRRCFNPAESSVDIPVNFSVHKL</sequence>
<name>A0ABQ2ZXU1_9GAMM</name>
<gene>
    <name evidence="6" type="ORF">GCM10008098_21760</name>
</gene>
<protein>
    <recommendedName>
        <fullName evidence="5">TonB C-terminal domain-containing protein</fullName>
    </recommendedName>
</protein>
<evidence type="ECO:0000259" key="5">
    <source>
        <dbReference type="PROSITE" id="PS52015"/>
    </source>
</evidence>
<comment type="subcellular location">
    <subcellularLocation>
        <location evidence="1">Membrane</location>
        <topology evidence="1">Single-pass membrane protein</topology>
    </subcellularLocation>
</comment>
<dbReference type="PROSITE" id="PS52015">
    <property type="entry name" value="TONB_CTD"/>
    <property type="match status" value="1"/>
</dbReference>
<keyword evidence="7" id="KW-1185">Reference proteome</keyword>
<dbReference type="Proteomes" id="UP000621898">
    <property type="component" value="Unassembled WGS sequence"/>
</dbReference>
<evidence type="ECO:0000313" key="7">
    <source>
        <dbReference type="Proteomes" id="UP000621898"/>
    </source>
</evidence>
<comment type="caution">
    <text evidence="6">The sequence shown here is derived from an EMBL/GenBank/DDBJ whole genome shotgun (WGS) entry which is preliminary data.</text>
</comment>
<dbReference type="Pfam" id="PF03544">
    <property type="entry name" value="TonB_C"/>
    <property type="match status" value="1"/>
</dbReference>
<dbReference type="EMBL" id="BMXT01000002">
    <property type="protein sequence ID" value="GGY28267.1"/>
    <property type="molecule type" value="Genomic_DNA"/>
</dbReference>
<dbReference type="InterPro" id="IPR037682">
    <property type="entry name" value="TonB_C"/>
</dbReference>
<dbReference type="RefSeq" id="WP_189441250.1">
    <property type="nucleotide sequence ID" value="NZ_BMXT01000002.1"/>
</dbReference>
<evidence type="ECO:0000256" key="1">
    <source>
        <dbReference type="ARBA" id="ARBA00004167"/>
    </source>
</evidence>
<evidence type="ECO:0000256" key="2">
    <source>
        <dbReference type="ARBA" id="ARBA00022692"/>
    </source>
</evidence>
<keyword evidence="2" id="KW-0812">Transmembrane</keyword>
<keyword evidence="3" id="KW-1133">Transmembrane helix</keyword>
<dbReference type="NCBIfam" id="TIGR01352">
    <property type="entry name" value="tonB_Cterm"/>
    <property type="match status" value="1"/>
</dbReference>
<evidence type="ECO:0000256" key="3">
    <source>
        <dbReference type="ARBA" id="ARBA00022989"/>
    </source>
</evidence>
<dbReference type="SUPFAM" id="SSF74653">
    <property type="entry name" value="TolA/TonB C-terminal domain"/>
    <property type="match status" value="1"/>
</dbReference>
<keyword evidence="4" id="KW-0472">Membrane</keyword>
<reference evidence="7" key="1">
    <citation type="journal article" date="2019" name="Int. J. Syst. Evol. Microbiol.">
        <title>The Global Catalogue of Microorganisms (GCM) 10K type strain sequencing project: providing services to taxonomists for standard genome sequencing and annotation.</title>
        <authorList>
            <consortium name="The Broad Institute Genomics Platform"/>
            <consortium name="The Broad Institute Genome Sequencing Center for Infectious Disease"/>
            <person name="Wu L."/>
            <person name="Ma J."/>
        </authorList>
    </citation>
    <scope>NUCLEOTIDE SEQUENCE [LARGE SCALE GENOMIC DNA]</scope>
    <source>
        <strain evidence="7">KCTC 22232</strain>
    </source>
</reference>
<evidence type="ECO:0000256" key="4">
    <source>
        <dbReference type="ARBA" id="ARBA00023136"/>
    </source>
</evidence>
<evidence type="ECO:0000313" key="6">
    <source>
        <dbReference type="EMBL" id="GGY28267.1"/>
    </source>
</evidence>